<sequence>MMCFNPTSLQHFPPDIIARIVKRLDQSSLCNLAQTCKFLNQFATDELYRNILISVDCTYPLENGADPSKFYAHHVNTKRGPTHVFNEDKLRILISSVKHNRKIGFKIKKIKYPSDEIPLIQELISAVPKSNQLGRFSSCHPEVISDRTEDTLSDIKSKSELEDILCLAHPEHLNINLTEVCNLDLSSKRLEGFYELKSISCDTSNNTGLDILESIRLNSHVKLEPVKLSVKHFSYSESSSSHLRFDSIESKVDLTKLEKLDLQVDCQSDEENKCACFPKFFNDFERFSVEHDGLPRLNMLRIKLSPSEEWLHPRDFLTTVLVPIRNFIRSFVHLEHFDMNMASQTMKMYSGSGMSPNTLNKLNQRLIEAFFFPSNNKPAIHSTLKTLKLPDFLTSFIFYKPLFHESLLHTCKCLGCANFLSYVKSQVSSFFTDTLDDVTEGTLYYLVIGLILEHLQERRHIFVIDSESRLSGSCLYDGTKDALCKVLFEEHEEIPGAIKGMEKLVITYLIHQLGPFVDFFFTNFANLEELLIHGIAFKKGTYGIRSVFDDESYPTDLTTDNGGGGVSHCDSTFGSLDILQQ</sequence>
<keyword evidence="2" id="KW-1185">Reference proteome</keyword>
<dbReference type="EMBL" id="CP038487">
    <property type="protein sequence ID" value="QFZ28783.1"/>
    <property type="molecule type" value="Genomic_DNA"/>
</dbReference>
<evidence type="ECO:0000313" key="2">
    <source>
        <dbReference type="Proteomes" id="UP000326582"/>
    </source>
</evidence>
<proteinExistence type="predicted"/>
<protein>
    <submittedName>
        <fullName evidence="1">Uncharacterized protein</fullName>
    </submittedName>
</protein>
<gene>
    <name evidence="1" type="ORF">EJF14_40832</name>
</gene>
<organism evidence="1 2">
    <name type="scientific">Clavispora lusitaniae</name>
    <name type="common">Candida lusitaniae</name>
    <dbReference type="NCBI Taxonomy" id="36911"/>
    <lineage>
        <taxon>Eukaryota</taxon>
        <taxon>Fungi</taxon>
        <taxon>Dikarya</taxon>
        <taxon>Ascomycota</taxon>
        <taxon>Saccharomycotina</taxon>
        <taxon>Pichiomycetes</taxon>
        <taxon>Metschnikowiaceae</taxon>
        <taxon>Clavispora</taxon>
    </lineage>
</organism>
<evidence type="ECO:0000313" key="1">
    <source>
        <dbReference type="EMBL" id="QFZ28783.1"/>
    </source>
</evidence>
<name>A0ACD0WN72_CLALS</name>
<reference evidence="2" key="1">
    <citation type="journal article" date="2019" name="MBio">
        <title>Comparative genomics for the elucidation of multidrug resistance (MDR) in Candida lusitaniae.</title>
        <authorList>
            <person name="Kannan A."/>
            <person name="Asner S.A."/>
            <person name="Trachsel E."/>
            <person name="Kelly S."/>
            <person name="Parker J."/>
            <person name="Sanglard D."/>
        </authorList>
    </citation>
    <scope>NUCLEOTIDE SEQUENCE [LARGE SCALE GENOMIC DNA]</scope>
    <source>
        <strain evidence="2">P1</strain>
    </source>
</reference>
<accession>A0ACD0WN72</accession>
<dbReference type="Proteomes" id="UP000326582">
    <property type="component" value="Chromosome 4"/>
</dbReference>